<dbReference type="InterPro" id="IPR023753">
    <property type="entry name" value="FAD/NAD-binding_dom"/>
</dbReference>
<dbReference type="RefSeq" id="WP_230740066.1">
    <property type="nucleotide sequence ID" value="NZ_JAJNDB010000009.1"/>
</dbReference>
<comment type="caution">
    <text evidence="7">The sequence shown here is derived from an EMBL/GenBank/DDBJ whole genome shotgun (WGS) entry which is preliminary data.</text>
</comment>
<dbReference type="SUPFAM" id="SSF46548">
    <property type="entry name" value="alpha-helical ferredoxin"/>
    <property type="match status" value="1"/>
</dbReference>
<dbReference type="Pfam" id="PF07992">
    <property type="entry name" value="Pyr_redox_2"/>
    <property type="match status" value="1"/>
</dbReference>
<dbReference type="Gene3D" id="3.50.50.60">
    <property type="entry name" value="FAD/NAD(P)-binding domain"/>
    <property type="match status" value="2"/>
</dbReference>
<evidence type="ECO:0000256" key="1">
    <source>
        <dbReference type="ARBA" id="ARBA00022605"/>
    </source>
</evidence>
<dbReference type="PANTHER" id="PTHR43100">
    <property type="entry name" value="GLUTAMATE SYNTHASE [NADPH] SMALL CHAIN"/>
    <property type="match status" value="1"/>
</dbReference>
<dbReference type="SUPFAM" id="SSF51905">
    <property type="entry name" value="FAD/NAD(P)-binding domain"/>
    <property type="match status" value="1"/>
</dbReference>
<dbReference type="InterPro" id="IPR006005">
    <property type="entry name" value="Glut_synth_ssu1"/>
</dbReference>
<keyword evidence="2" id="KW-0560">Oxidoreductase</keyword>
<reference evidence="7 8" key="1">
    <citation type="submission" date="2021-11" db="EMBL/GenBank/DDBJ databases">
        <title>Draft genome sequence of Actinomycetospora sp. SF1 isolated from the rhizosphere soil.</title>
        <authorList>
            <person name="Duangmal K."/>
            <person name="Chantavorakit T."/>
        </authorList>
    </citation>
    <scope>NUCLEOTIDE SEQUENCE [LARGE SCALE GENOMIC DNA]</scope>
    <source>
        <strain evidence="7 8">TBRC 5722</strain>
    </source>
</reference>
<dbReference type="InterPro" id="IPR009051">
    <property type="entry name" value="Helical_ferredxn"/>
</dbReference>
<dbReference type="Proteomes" id="UP001199469">
    <property type="component" value="Unassembled WGS sequence"/>
</dbReference>
<dbReference type="Pfam" id="PF14691">
    <property type="entry name" value="Fer4_20"/>
    <property type="match status" value="1"/>
</dbReference>
<evidence type="ECO:0000313" key="7">
    <source>
        <dbReference type="EMBL" id="MCD2197780.1"/>
    </source>
</evidence>
<dbReference type="SUPFAM" id="SSF51971">
    <property type="entry name" value="Nucleotide-binding domain"/>
    <property type="match status" value="1"/>
</dbReference>
<dbReference type="InterPro" id="IPR028261">
    <property type="entry name" value="DPD_II"/>
</dbReference>
<proteinExistence type="predicted"/>
<dbReference type="InterPro" id="IPR051394">
    <property type="entry name" value="Glutamate_Synthase"/>
</dbReference>
<evidence type="ECO:0000256" key="4">
    <source>
        <dbReference type="ARBA" id="ARBA00029440"/>
    </source>
</evidence>
<keyword evidence="8" id="KW-1185">Reference proteome</keyword>
<evidence type="ECO:0000256" key="2">
    <source>
        <dbReference type="ARBA" id="ARBA00023002"/>
    </source>
</evidence>
<organism evidence="7 8">
    <name type="scientific">Actinomycetospora endophytica</name>
    <dbReference type="NCBI Taxonomy" id="2291215"/>
    <lineage>
        <taxon>Bacteria</taxon>
        <taxon>Bacillati</taxon>
        <taxon>Actinomycetota</taxon>
        <taxon>Actinomycetes</taxon>
        <taxon>Pseudonocardiales</taxon>
        <taxon>Pseudonocardiaceae</taxon>
        <taxon>Actinomycetospora</taxon>
    </lineage>
</organism>
<dbReference type="EMBL" id="JAJNDB010000009">
    <property type="protein sequence ID" value="MCD2197780.1"/>
    <property type="molecule type" value="Genomic_DNA"/>
</dbReference>
<dbReference type="PANTHER" id="PTHR43100:SF1">
    <property type="entry name" value="GLUTAMATE SYNTHASE [NADPH] SMALL CHAIN"/>
    <property type="match status" value="1"/>
</dbReference>
<evidence type="ECO:0000256" key="3">
    <source>
        <dbReference type="ARBA" id="ARBA00023164"/>
    </source>
</evidence>
<protein>
    <submittedName>
        <fullName evidence="7">Glutamate synthase subunit beta</fullName>
    </submittedName>
</protein>
<keyword evidence="3" id="KW-0314">Glutamate biosynthesis</keyword>
<dbReference type="InterPro" id="IPR036188">
    <property type="entry name" value="FAD/NAD-bd_sf"/>
</dbReference>
<accession>A0ABS8PJU1</accession>
<gene>
    <name evidence="7" type="ORF">LQ327_30855</name>
</gene>
<keyword evidence="1" id="KW-0028">Amino-acid biosynthesis</keyword>
<feature type="domain" description="FAD/NAD(P)-binding" evidence="5">
    <location>
        <begin position="154"/>
        <end position="478"/>
    </location>
</feature>
<dbReference type="PRINTS" id="PR00419">
    <property type="entry name" value="ADXRDTASE"/>
</dbReference>
<sequence length="510" mass="54586">MADPRGFLAYAREDNPTRPIEVRRTDWHEVYASVTDPDVEAGTREQAARCMDCGIPFCHSGSAGCPLGNLIPEWNDLVRLGEWGRAAERLHATNNFPEFTGALCPAPCQEACVLSITSQPGSVAIKRVEWSIAEVAWREGHVSAQPAAESSGRRVAVVGSGPAGLAAAQQLTRAGHDVTVFERDDRLGGLMRYGIPEFKFEKWELDRRLEQMRAEGTRFVVNCEVGGDDADEADGTALPVERLRAEYDAVVLAVGALAGRDDPSLEGRDLEGIHLAMDYLTPANRECEGDGPSPIHARGKNVVVIGGGDTGADCYGTATRQGAIGVHQLDQYAAPPVVRDPTTSPWPTWPYVLRTPPALEEGGERMFATAVRRFVGDERGHVRAVELATVEVRRGADGSREVVPTSEEVHQMPADLVLFSIGFTGPDDMALIPGLGIERTRKGTIGCGSDWQTDAPGVFVCGDAHRGASLIVWAIAEGRSAAAAVDTYLSSDGRTDLPSPVHPGALPLAA</sequence>
<evidence type="ECO:0000259" key="5">
    <source>
        <dbReference type="Pfam" id="PF07992"/>
    </source>
</evidence>
<evidence type="ECO:0000259" key="6">
    <source>
        <dbReference type="Pfam" id="PF14691"/>
    </source>
</evidence>
<dbReference type="Gene3D" id="1.10.1060.10">
    <property type="entry name" value="Alpha-helical ferredoxin"/>
    <property type="match status" value="1"/>
</dbReference>
<comment type="pathway">
    <text evidence="4">Amino-acid biosynthesis.</text>
</comment>
<name>A0ABS8PJU1_9PSEU</name>
<dbReference type="NCBIfam" id="TIGR01317">
    <property type="entry name" value="GOGAT_sm_gam"/>
    <property type="match status" value="1"/>
</dbReference>
<evidence type="ECO:0000313" key="8">
    <source>
        <dbReference type="Proteomes" id="UP001199469"/>
    </source>
</evidence>
<feature type="domain" description="Dihydroprymidine dehydrogenase" evidence="6">
    <location>
        <begin position="40"/>
        <end position="139"/>
    </location>
</feature>